<reference evidence="2 3" key="1">
    <citation type="submission" date="2020-07" db="EMBL/GenBank/DDBJ databases">
        <title>Sequencing the genomes of 1000 actinobacteria strains.</title>
        <authorList>
            <person name="Klenk H.-P."/>
        </authorList>
    </citation>
    <scope>NUCLEOTIDE SEQUENCE [LARGE SCALE GENOMIC DNA]</scope>
    <source>
        <strain evidence="2 3">DSM 42178</strain>
    </source>
</reference>
<dbReference type="Proteomes" id="UP000567795">
    <property type="component" value="Unassembled WGS sequence"/>
</dbReference>
<name>A0A852ZZ67_9ACTN</name>
<dbReference type="Pfam" id="PF14431">
    <property type="entry name" value="YwqJ-deaminase"/>
    <property type="match status" value="1"/>
</dbReference>
<evidence type="ECO:0000256" key="1">
    <source>
        <dbReference type="SAM" id="MobiDB-lite"/>
    </source>
</evidence>
<organism evidence="2 3">
    <name type="scientific">Allostreptomyces psammosilenae</name>
    <dbReference type="NCBI Taxonomy" id="1892865"/>
    <lineage>
        <taxon>Bacteria</taxon>
        <taxon>Bacillati</taxon>
        <taxon>Actinomycetota</taxon>
        <taxon>Actinomycetes</taxon>
        <taxon>Kitasatosporales</taxon>
        <taxon>Streptomycetaceae</taxon>
        <taxon>Allostreptomyces</taxon>
    </lineage>
</organism>
<accession>A0A852ZZ67</accession>
<evidence type="ECO:0008006" key="4">
    <source>
        <dbReference type="Google" id="ProtNLM"/>
    </source>
</evidence>
<feature type="region of interest" description="Disordered" evidence="1">
    <location>
        <begin position="121"/>
        <end position="141"/>
    </location>
</feature>
<protein>
    <recommendedName>
        <fullName evidence="4">Deaminase</fullName>
    </recommendedName>
</protein>
<dbReference type="EMBL" id="JACBZD010000001">
    <property type="protein sequence ID" value="NYI05994.1"/>
    <property type="molecule type" value="Genomic_DNA"/>
</dbReference>
<keyword evidence="3" id="KW-1185">Reference proteome</keyword>
<feature type="region of interest" description="Disordered" evidence="1">
    <location>
        <begin position="1"/>
        <end position="58"/>
    </location>
</feature>
<evidence type="ECO:0000313" key="2">
    <source>
        <dbReference type="EMBL" id="NYI05994.1"/>
    </source>
</evidence>
<evidence type="ECO:0000313" key="3">
    <source>
        <dbReference type="Proteomes" id="UP000567795"/>
    </source>
</evidence>
<sequence length="196" mass="20637">MTTSTEPAPPPPPAGPALPADTRRGDRPVLPGARAAGDRVEGPSGTPRPTRPVPRDSILPTVAAALQVKGTTLTCAATKRPGPPGLHPLVLRFLDALPVHQRERHLGECPEAVLLSQAISAAESGRRRRPGRRSFGESEARKALRGARLTISRIREEGDPQHGTFQPPCRSCAALLDHFGVAVVPPPNTDGEARGG</sequence>
<feature type="compositionally biased region" description="Pro residues" evidence="1">
    <location>
        <begin position="7"/>
        <end position="16"/>
    </location>
</feature>
<comment type="caution">
    <text evidence="2">The sequence shown here is derived from an EMBL/GenBank/DDBJ whole genome shotgun (WGS) entry which is preliminary data.</text>
</comment>
<dbReference type="AlphaFoldDB" id="A0A852ZZ67"/>
<proteinExistence type="predicted"/>
<dbReference type="RefSeq" id="WP_179814636.1">
    <property type="nucleotide sequence ID" value="NZ_JACBZD010000001.1"/>
</dbReference>
<gene>
    <name evidence="2" type="ORF">FHU37_002937</name>
</gene>
<dbReference type="InterPro" id="IPR025968">
    <property type="entry name" value="YwqJ_deaminase"/>
</dbReference>